<comment type="miscellaneous">
    <text evidence="10">In the RecBCD complex, RecB has a slow 3'-5' helicase, an exonuclease activity and loads RecA onto ssDNA, RecD has a fast 5'-3' helicase activity, while RecC stimulates the ATPase and processivity of the RecB helicase and contributes to recognition of the Chi site.</text>
</comment>
<evidence type="ECO:0000256" key="10">
    <source>
        <dbReference type="HAMAP-Rule" id="MF_01486"/>
    </source>
</evidence>
<dbReference type="SUPFAM" id="SSF52980">
    <property type="entry name" value="Restriction endonuclease-like"/>
    <property type="match status" value="1"/>
</dbReference>
<evidence type="ECO:0000256" key="9">
    <source>
        <dbReference type="ARBA" id="ARBA00023204"/>
    </source>
</evidence>
<gene>
    <name evidence="10 12" type="primary">recC</name>
    <name evidence="12" type="ORF">ACFSJ3_17010</name>
</gene>
<dbReference type="HAMAP" id="MF_01486">
    <property type="entry name" value="RecC"/>
    <property type="match status" value="1"/>
</dbReference>
<keyword evidence="9 10" id="KW-0234">DNA repair</keyword>
<dbReference type="PANTHER" id="PTHR30591:SF1">
    <property type="entry name" value="RECBCD ENZYME SUBUNIT RECC"/>
    <property type="match status" value="1"/>
</dbReference>
<protein>
    <recommendedName>
        <fullName evidence="10">RecBCD enzyme subunit RecC</fullName>
    </recommendedName>
    <alternativeName>
        <fullName evidence="10">Exonuclease V subunit RecC</fullName>
        <shortName evidence="10">ExoV subunit RecC</shortName>
    </alternativeName>
    <alternativeName>
        <fullName evidence="10">Helicase/nuclease RecBCD subunit RecC</fullName>
    </alternativeName>
</protein>
<dbReference type="Pfam" id="PF04257">
    <property type="entry name" value="Exonuc_V_gamma"/>
    <property type="match status" value="1"/>
</dbReference>
<keyword evidence="8 10" id="KW-0238">DNA-binding</keyword>
<comment type="similarity">
    <text evidence="10">Belongs to the RecC family.</text>
</comment>
<evidence type="ECO:0000259" key="11">
    <source>
        <dbReference type="Pfam" id="PF17946"/>
    </source>
</evidence>
<dbReference type="RefSeq" id="WP_345341875.1">
    <property type="nucleotide sequence ID" value="NZ_BAABLI010000032.1"/>
</dbReference>
<dbReference type="NCBIfam" id="TIGR01450">
    <property type="entry name" value="recC"/>
    <property type="match status" value="1"/>
</dbReference>
<evidence type="ECO:0000256" key="2">
    <source>
        <dbReference type="ARBA" id="ARBA00022741"/>
    </source>
</evidence>
<proteinExistence type="inferred from homology"/>
<keyword evidence="3 10" id="KW-0227">DNA damage</keyword>
<evidence type="ECO:0000256" key="6">
    <source>
        <dbReference type="ARBA" id="ARBA00022839"/>
    </source>
</evidence>
<comment type="function">
    <text evidence="10">A helicase/nuclease that prepares dsDNA breaks (DSB) for recombinational DNA repair. Binds to DSBs and unwinds DNA via a highly rapid and processive ATP-dependent bidirectional helicase activity. Unwinds dsDNA until it encounters a Chi (crossover hotspot instigator) sequence from the 3' direction. Cuts ssDNA a few nucleotides 3' to the Chi site. The properties and activities of the enzyme are changed at Chi. The Chi-altered holoenzyme produces a long 3'-ssDNA overhang and facilitates RecA-binding to the ssDNA for homologous DNA recombination and repair. Holoenzyme degrades any linearized DNA that is unable to undergo homologous recombination. In the holoenzyme this subunit recognizes the wild-type Chi sequence, and when added to isolated RecB increases its ATP-dependent helicase processivity.</text>
</comment>
<keyword evidence="4 10" id="KW-0378">Hydrolase</keyword>
<dbReference type="Proteomes" id="UP001597380">
    <property type="component" value="Unassembled WGS sequence"/>
</dbReference>
<dbReference type="GO" id="GO:0008854">
    <property type="term" value="F:exodeoxyribonuclease V activity"/>
    <property type="evidence" value="ECO:0007669"/>
    <property type="project" value="UniProtKB-EC"/>
</dbReference>
<dbReference type="InterPro" id="IPR027417">
    <property type="entry name" value="P-loop_NTPase"/>
</dbReference>
<dbReference type="InterPro" id="IPR011335">
    <property type="entry name" value="Restrct_endonuc-II-like"/>
</dbReference>
<accession>A0ABW4XQT6</accession>
<evidence type="ECO:0000256" key="8">
    <source>
        <dbReference type="ARBA" id="ARBA00023125"/>
    </source>
</evidence>
<evidence type="ECO:0000313" key="12">
    <source>
        <dbReference type="EMBL" id="MFD2097692.1"/>
    </source>
</evidence>
<keyword evidence="7 10" id="KW-0067">ATP-binding</keyword>
<keyword evidence="6 10" id="KW-0269">Exonuclease</keyword>
<dbReference type="Gene3D" id="3.40.50.300">
    <property type="entry name" value="P-loop containing nucleotide triphosphate hydrolases"/>
    <property type="match status" value="2"/>
</dbReference>
<dbReference type="Gene3D" id="1.10.10.990">
    <property type="match status" value="1"/>
</dbReference>
<dbReference type="Pfam" id="PF17946">
    <property type="entry name" value="RecC_C"/>
    <property type="match status" value="1"/>
</dbReference>
<keyword evidence="5 10" id="KW-0347">Helicase</keyword>
<dbReference type="Gene3D" id="3.40.50.10930">
    <property type="match status" value="1"/>
</dbReference>
<reference evidence="13" key="1">
    <citation type="journal article" date="2019" name="Int. J. Syst. Evol. Microbiol.">
        <title>The Global Catalogue of Microorganisms (GCM) 10K type strain sequencing project: providing services to taxonomists for standard genome sequencing and annotation.</title>
        <authorList>
            <consortium name="The Broad Institute Genomics Platform"/>
            <consortium name="The Broad Institute Genome Sequencing Center for Infectious Disease"/>
            <person name="Wu L."/>
            <person name="Ma J."/>
        </authorList>
    </citation>
    <scope>NUCLEOTIDE SEQUENCE [LARGE SCALE GENOMIC DNA]</scope>
    <source>
        <strain evidence="13">CGMCC 1.10992</strain>
    </source>
</reference>
<evidence type="ECO:0000256" key="5">
    <source>
        <dbReference type="ARBA" id="ARBA00022806"/>
    </source>
</evidence>
<dbReference type="EMBL" id="JBHUHT010000028">
    <property type="protein sequence ID" value="MFD2097692.1"/>
    <property type="molecule type" value="Genomic_DNA"/>
</dbReference>
<dbReference type="InterPro" id="IPR006697">
    <property type="entry name" value="RecC"/>
</dbReference>
<dbReference type="SUPFAM" id="SSF52540">
    <property type="entry name" value="P-loop containing nucleoside triphosphate hydrolases"/>
    <property type="match status" value="2"/>
</dbReference>
<name>A0ABW4XQT6_9GAMM</name>
<comment type="subunit">
    <text evidence="10">Heterotrimer of RecB, RecC and RecD. All subunits contribute to DNA-binding.</text>
</comment>
<keyword evidence="13" id="KW-1185">Reference proteome</keyword>
<feature type="domain" description="RecC C-terminal" evidence="11">
    <location>
        <begin position="837"/>
        <end position="1063"/>
    </location>
</feature>
<evidence type="ECO:0000256" key="4">
    <source>
        <dbReference type="ARBA" id="ARBA00022801"/>
    </source>
</evidence>
<dbReference type="Gene3D" id="1.10.10.160">
    <property type="match status" value="1"/>
</dbReference>
<keyword evidence="2 10" id="KW-0547">Nucleotide-binding</keyword>
<dbReference type="InterPro" id="IPR041500">
    <property type="entry name" value="RecC_C"/>
</dbReference>
<organism evidence="12 13">
    <name type="scientific">Corallincola platygyrae</name>
    <dbReference type="NCBI Taxonomy" id="1193278"/>
    <lineage>
        <taxon>Bacteria</taxon>
        <taxon>Pseudomonadati</taxon>
        <taxon>Pseudomonadota</taxon>
        <taxon>Gammaproteobacteria</taxon>
        <taxon>Alteromonadales</taxon>
        <taxon>Psychromonadaceae</taxon>
        <taxon>Corallincola</taxon>
    </lineage>
</organism>
<sequence length="1156" mass="130691">MLTVYPSNRLEDLSFLIEAVLATRQGSVLQPDTILVESQGMQHWLNMQLAESQGIAMNLQFPMPSRFIWDTARLLLGQDAIPKQSPYRREVLAWRIDSLLESDGFKALADASAATHYWGGDGSQPDPLKRFQLATKLADLFEQYMMFRAEWILAWEGQQTATDSDELENWQAWLWRELVREEPYHPVKLQKMALEAMAENASKLPKQVMIFAINTLAPQTLAFFEALAAYSDIHLFHLNPCVSFWGDVQSDKAKAKWLREAQVDAWTAGATSGVNGTVSGINGEGNHQEAEPSNPLLANLGQQGREFFNLLQSVQGYEISAFADSPENQEQQRSRVLQQLQSDILNLRDARENPPESAVVDDSIVVSSAHSALREIQSLHDYLLHQFANDPALKPQDVLVMCPAIEDYAPYIDAVFRRPWDKQNPDTPRLPCSIADRTLLDSEPLISTFSELLLLPDSRFEISRILDYIRLPALQKKFGFTDDELSTIEWWLRDAAIHWGLDSAHKQAISGNEQSSDKFTWQWGLSRLLLGFAQSDQEQISHGRLLLPHVEGQQAILLGRLMQLLERLQSHAATLLKARTPEQWQNYLLQLRDGFFAPEQGHEQEAFELIGQAISSLGEYTAQAGYEQTLGLEVVRHYLNHHFTQPDGGNHFLTGQITFCSMVPMRSIPFKVIAVLGLNDGQYPRQSVPLSFDLMAATGRKPGDRSRRGDDRYLFLEALISARHSLYLSYQGNNIRNNAERQPSLILKELMDYLTHGYGWQLDPEAETVNGTETRAEIRAEISGNQNQLLLRPLHPFSEHNYTGRFPSFDPGWIRLNQPQASVDNLISLPAEEPTEKRVQLEQLVRFFDDPLRGFAQERLGLRLGQQVEALSDPEPFAPDGLTGYQIKDALSEAFLSEHSVEAANLIRERYELSGLLPESPLTPQFFDECEQISSLYAEAYRGVGQAESEPVTIDVGDWTLEANLNWNTADEQRGLLMGRPATRKAKDDLSFWLHHLVATLVKGEPVQSHFVHLHSTDQGKTFKARRAQFEATLTPKIAGEYLLQWISTWQQALTQPQLLHGALGKTTSQALLKLAAKAGIPLDNETAVDFYGPLAGSFETAWQQALAPSEHGFGIADNPYFQWFYRHTPEFSEPQRQLLCSLYLPIYSELQEIKK</sequence>
<dbReference type="PANTHER" id="PTHR30591">
    <property type="entry name" value="RECBCD ENZYME SUBUNIT RECC"/>
    <property type="match status" value="1"/>
</dbReference>
<evidence type="ECO:0000313" key="13">
    <source>
        <dbReference type="Proteomes" id="UP001597380"/>
    </source>
</evidence>
<comment type="caution">
    <text evidence="12">The sequence shown here is derived from an EMBL/GenBank/DDBJ whole genome shotgun (WGS) entry which is preliminary data.</text>
</comment>
<evidence type="ECO:0000256" key="3">
    <source>
        <dbReference type="ARBA" id="ARBA00022763"/>
    </source>
</evidence>
<dbReference type="PIRSF" id="PIRSF000980">
    <property type="entry name" value="RecC"/>
    <property type="match status" value="1"/>
</dbReference>
<keyword evidence="1 10" id="KW-0540">Nuclease</keyword>
<dbReference type="InterPro" id="IPR013986">
    <property type="entry name" value="DExx_box_DNA_helicase_dom_sf"/>
</dbReference>
<evidence type="ECO:0000256" key="7">
    <source>
        <dbReference type="ARBA" id="ARBA00022840"/>
    </source>
</evidence>
<evidence type="ECO:0000256" key="1">
    <source>
        <dbReference type="ARBA" id="ARBA00022722"/>
    </source>
</evidence>